<evidence type="ECO:0000256" key="1">
    <source>
        <dbReference type="ARBA" id="ARBA00022598"/>
    </source>
</evidence>
<keyword evidence="2" id="KW-0547">Nucleotide-binding</keyword>
<dbReference type="Pfam" id="PF01336">
    <property type="entry name" value="tRNA_anti-codon"/>
    <property type="match status" value="1"/>
</dbReference>
<dbReference type="InterPro" id="IPR044136">
    <property type="entry name" value="Lys-tRNA-ligase_II_N"/>
</dbReference>
<dbReference type="Gene3D" id="3.30.930.10">
    <property type="entry name" value="Bira Bifunctional Protein, Domain 2"/>
    <property type="match status" value="1"/>
</dbReference>
<evidence type="ECO:0000313" key="7">
    <source>
        <dbReference type="EMBL" id="ODV79065.1"/>
    </source>
</evidence>
<sequence length="567" mass="64380">MLRLHIWRHNGSLGVARTRTPIHNSYSRSRSLFKRFASSVSEEEESLDYSTRKGTISASPEKYYPPIYSARNSISGGLGELIRIEDFRVKFDSHDFSQYPQKRHPDTFIVEGKIKSIRKSGKAMYFIDLIQDDKKLQVMASNKLMNMSKDEFDEIHQFFKKGDFIICTGAASTTNVGELTIKLNKPVSLLSPRLTMVPNRLVDRGLINSNRVLNYLANEESRNPILIKSWITQSIRAYLLENNFLEVQTPLLAGAGTGANAQPFITRAKAISSVAENELQLRVAPELWLKRLVVSGFDKIFEIGTNFRNEGVDATHNPEFTTCEFYKSYTGLLELMKMTEELFRYIHHDLSKKDALNLKHTLPKLNFPQEFPKYEFVPTLEAKTGQKLPTELTSSNLVEYYTRIGLAVPENLSPHSLLDNLSGVYLEAISNETPNTPIIIYNQPAVLSPLAKSAKISYGVGMESKEYEISLRFELFINGKEYVNSYEEENSPYEQLAKFKLQQHAKSEFNDADLLIPDWEFIKAIELGLPPTGGWGCGIDRIAMLFSGVERIDSVLPFGNVRDVKKQ</sequence>
<evidence type="ECO:0000313" key="8">
    <source>
        <dbReference type="Proteomes" id="UP000094285"/>
    </source>
</evidence>
<gene>
    <name evidence="7" type="ORF">CANTADRAFT_26130</name>
</gene>
<dbReference type="RefSeq" id="XP_020064187.1">
    <property type="nucleotide sequence ID" value="XM_020207660.1"/>
</dbReference>
<keyword evidence="8" id="KW-1185">Reference proteome</keyword>
<accession>A0A1E4SHU3</accession>
<keyword evidence="3" id="KW-0067">ATP-binding</keyword>
<evidence type="ECO:0000259" key="6">
    <source>
        <dbReference type="PROSITE" id="PS50862"/>
    </source>
</evidence>
<reference evidence="8" key="1">
    <citation type="submission" date="2016-05" db="EMBL/GenBank/DDBJ databases">
        <title>Comparative genomics of biotechnologically important yeasts.</title>
        <authorList>
            <consortium name="DOE Joint Genome Institute"/>
            <person name="Riley R."/>
            <person name="Haridas S."/>
            <person name="Wolfe K.H."/>
            <person name="Lopes M.R."/>
            <person name="Hittinger C.T."/>
            <person name="Goker M."/>
            <person name="Salamov A."/>
            <person name="Wisecaver J."/>
            <person name="Long T.M."/>
            <person name="Aerts A.L."/>
            <person name="Barry K."/>
            <person name="Choi C."/>
            <person name="Clum A."/>
            <person name="Coughlan A.Y."/>
            <person name="Deshpande S."/>
            <person name="Douglass A.P."/>
            <person name="Hanson S.J."/>
            <person name="Klenk H.-P."/>
            <person name="Labutti K."/>
            <person name="Lapidus A."/>
            <person name="Lindquist E."/>
            <person name="Lipzen A."/>
            <person name="Meier-Kolthoff J.P."/>
            <person name="Ohm R.A."/>
            <person name="Otillar R.P."/>
            <person name="Pangilinan J."/>
            <person name="Peng Y."/>
            <person name="Rokas A."/>
            <person name="Rosa C.A."/>
            <person name="Scheuner C."/>
            <person name="Sibirny A.A."/>
            <person name="Slot J.C."/>
            <person name="Stielow J.B."/>
            <person name="Sun H."/>
            <person name="Kurtzman C.P."/>
            <person name="Blackwell M."/>
            <person name="Grigoriev I.V."/>
            <person name="Jeffries T.W."/>
        </authorList>
    </citation>
    <scope>NUCLEOTIDE SEQUENCE [LARGE SCALE GENOMIC DNA]</scope>
    <source>
        <strain evidence="8">NRRL Y-17324</strain>
    </source>
</reference>
<evidence type="ECO:0000256" key="4">
    <source>
        <dbReference type="ARBA" id="ARBA00023146"/>
    </source>
</evidence>
<dbReference type="InterPro" id="IPR045864">
    <property type="entry name" value="aa-tRNA-synth_II/BPL/LPL"/>
</dbReference>
<evidence type="ECO:0000256" key="3">
    <source>
        <dbReference type="ARBA" id="ARBA00022840"/>
    </source>
</evidence>
<keyword evidence="4" id="KW-0030">Aminoacyl-tRNA synthetase</keyword>
<dbReference type="GO" id="GO:0008033">
    <property type="term" value="P:tRNA processing"/>
    <property type="evidence" value="ECO:0007669"/>
    <property type="project" value="EnsemblFungi"/>
</dbReference>
<evidence type="ECO:0000256" key="2">
    <source>
        <dbReference type="ARBA" id="ARBA00022741"/>
    </source>
</evidence>
<organism evidence="7 8">
    <name type="scientific">Suhomyces tanzawaensis NRRL Y-17324</name>
    <dbReference type="NCBI Taxonomy" id="984487"/>
    <lineage>
        <taxon>Eukaryota</taxon>
        <taxon>Fungi</taxon>
        <taxon>Dikarya</taxon>
        <taxon>Ascomycota</taxon>
        <taxon>Saccharomycotina</taxon>
        <taxon>Pichiomycetes</taxon>
        <taxon>Debaryomycetaceae</taxon>
        <taxon>Suhomyces</taxon>
    </lineage>
</organism>
<dbReference type="Gene3D" id="2.40.50.140">
    <property type="entry name" value="Nucleic acid-binding proteins"/>
    <property type="match status" value="1"/>
</dbReference>
<dbReference type="PRINTS" id="PR00982">
    <property type="entry name" value="TRNASYNTHLYS"/>
</dbReference>
<dbReference type="AlphaFoldDB" id="A0A1E4SHU3"/>
<dbReference type="InterPro" id="IPR004364">
    <property type="entry name" value="Aa-tRNA-synt_II"/>
</dbReference>
<feature type="domain" description="Aminoacyl-transfer RNA synthetases class-II family profile" evidence="6">
    <location>
        <begin position="227"/>
        <end position="557"/>
    </location>
</feature>
<proteinExistence type="predicted"/>
<dbReference type="GeneID" id="30981797"/>
<dbReference type="PROSITE" id="PS50862">
    <property type="entry name" value="AA_TRNA_LIGASE_II"/>
    <property type="match status" value="1"/>
</dbReference>
<protein>
    <recommendedName>
        <fullName evidence="5">Lysyl-tRNA synthetase</fullName>
    </recommendedName>
</protein>
<dbReference type="GO" id="GO:0004824">
    <property type="term" value="F:lysine-tRNA ligase activity"/>
    <property type="evidence" value="ECO:0007669"/>
    <property type="project" value="EnsemblFungi"/>
</dbReference>
<dbReference type="SUPFAM" id="SSF55681">
    <property type="entry name" value="Class II aaRS and biotin synthetases"/>
    <property type="match status" value="1"/>
</dbReference>
<dbReference type="InterPro" id="IPR018149">
    <property type="entry name" value="Lys-tRNA-synth_II_C"/>
</dbReference>
<dbReference type="InterPro" id="IPR004365">
    <property type="entry name" value="NA-bd_OB_tRNA"/>
</dbReference>
<dbReference type="GO" id="GO:0005524">
    <property type="term" value="F:ATP binding"/>
    <property type="evidence" value="ECO:0007669"/>
    <property type="project" value="UniProtKB-KW"/>
</dbReference>
<evidence type="ECO:0000256" key="5">
    <source>
        <dbReference type="ARBA" id="ARBA00030563"/>
    </source>
</evidence>
<dbReference type="GO" id="GO:0000049">
    <property type="term" value="F:tRNA binding"/>
    <property type="evidence" value="ECO:0007669"/>
    <property type="project" value="TreeGrafter"/>
</dbReference>
<dbReference type="PANTHER" id="PTHR42918:SF5">
    <property type="entry name" value="LYSINE--TRNA LIGASE, MITOCHONDRIAL"/>
    <property type="match status" value="1"/>
</dbReference>
<dbReference type="GO" id="GO:0070154">
    <property type="term" value="P:mitochondrial lysyl-tRNA aminoacylation"/>
    <property type="evidence" value="ECO:0007669"/>
    <property type="project" value="EnsemblFungi"/>
</dbReference>
<dbReference type="GO" id="GO:0005739">
    <property type="term" value="C:mitochondrion"/>
    <property type="evidence" value="ECO:0007669"/>
    <property type="project" value="EnsemblFungi"/>
</dbReference>
<dbReference type="EMBL" id="KV453912">
    <property type="protein sequence ID" value="ODV79065.1"/>
    <property type="molecule type" value="Genomic_DNA"/>
</dbReference>
<dbReference type="InterPro" id="IPR012340">
    <property type="entry name" value="NA-bd_OB-fold"/>
</dbReference>
<dbReference type="PANTHER" id="PTHR42918">
    <property type="entry name" value="LYSYL-TRNA SYNTHETASE"/>
    <property type="match status" value="1"/>
</dbReference>
<dbReference type="InterPro" id="IPR006195">
    <property type="entry name" value="aa-tRNA-synth_II"/>
</dbReference>
<dbReference type="SUPFAM" id="SSF50249">
    <property type="entry name" value="Nucleic acid-binding proteins"/>
    <property type="match status" value="1"/>
</dbReference>
<dbReference type="CDD" id="cd04322">
    <property type="entry name" value="LysRS_N"/>
    <property type="match status" value="1"/>
</dbReference>
<dbReference type="OrthoDB" id="21243at2759"/>
<dbReference type="Proteomes" id="UP000094285">
    <property type="component" value="Unassembled WGS sequence"/>
</dbReference>
<dbReference type="STRING" id="984487.A0A1E4SHU3"/>
<dbReference type="Pfam" id="PF00152">
    <property type="entry name" value="tRNA-synt_2"/>
    <property type="match status" value="1"/>
</dbReference>
<keyword evidence="1" id="KW-0436">Ligase</keyword>
<name>A0A1E4SHU3_9ASCO</name>